<accession>A0A2K3KJ40</accession>
<name>A0A2K3KJ40_TRIPR</name>
<sequence length="42" mass="4788">MDPLLNITLVVDESLSSIIADPKRTFIPYDALYADDVMVFWV</sequence>
<dbReference type="AlphaFoldDB" id="A0A2K3KJ40"/>
<evidence type="ECO:0000313" key="1">
    <source>
        <dbReference type="EMBL" id="PNX66289.1"/>
    </source>
</evidence>
<feature type="non-terminal residue" evidence="1">
    <location>
        <position position="42"/>
    </location>
</feature>
<dbReference type="EMBL" id="ASHM01191540">
    <property type="protein sequence ID" value="PNX66289.1"/>
    <property type="molecule type" value="Genomic_DNA"/>
</dbReference>
<proteinExistence type="predicted"/>
<organism evidence="1 2">
    <name type="scientific">Trifolium pratense</name>
    <name type="common">Red clover</name>
    <dbReference type="NCBI Taxonomy" id="57577"/>
    <lineage>
        <taxon>Eukaryota</taxon>
        <taxon>Viridiplantae</taxon>
        <taxon>Streptophyta</taxon>
        <taxon>Embryophyta</taxon>
        <taxon>Tracheophyta</taxon>
        <taxon>Spermatophyta</taxon>
        <taxon>Magnoliopsida</taxon>
        <taxon>eudicotyledons</taxon>
        <taxon>Gunneridae</taxon>
        <taxon>Pentapetalae</taxon>
        <taxon>rosids</taxon>
        <taxon>fabids</taxon>
        <taxon>Fabales</taxon>
        <taxon>Fabaceae</taxon>
        <taxon>Papilionoideae</taxon>
        <taxon>50 kb inversion clade</taxon>
        <taxon>NPAAA clade</taxon>
        <taxon>Hologalegina</taxon>
        <taxon>IRL clade</taxon>
        <taxon>Trifolieae</taxon>
        <taxon>Trifolium</taxon>
    </lineage>
</organism>
<gene>
    <name evidence="1" type="ORF">L195_g062990</name>
</gene>
<dbReference type="Proteomes" id="UP000236291">
    <property type="component" value="Unassembled WGS sequence"/>
</dbReference>
<reference evidence="1 2" key="1">
    <citation type="journal article" date="2014" name="Am. J. Bot.">
        <title>Genome assembly and annotation for red clover (Trifolium pratense; Fabaceae).</title>
        <authorList>
            <person name="Istvanek J."/>
            <person name="Jaros M."/>
            <person name="Krenek A."/>
            <person name="Repkova J."/>
        </authorList>
    </citation>
    <scope>NUCLEOTIDE SEQUENCE [LARGE SCALE GENOMIC DNA]</scope>
    <source>
        <strain evidence="2">cv. Tatra</strain>
        <tissue evidence="1">Young leaves</tissue>
    </source>
</reference>
<evidence type="ECO:0000313" key="2">
    <source>
        <dbReference type="Proteomes" id="UP000236291"/>
    </source>
</evidence>
<reference evidence="1 2" key="2">
    <citation type="journal article" date="2017" name="Front. Plant Sci.">
        <title>Gene Classification and Mining of Molecular Markers Useful in Red Clover (Trifolium pratense) Breeding.</title>
        <authorList>
            <person name="Istvanek J."/>
            <person name="Dluhosova J."/>
            <person name="Dluhos P."/>
            <person name="Patkova L."/>
            <person name="Nedelnik J."/>
            <person name="Repkova J."/>
        </authorList>
    </citation>
    <scope>NUCLEOTIDE SEQUENCE [LARGE SCALE GENOMIC DNA]</scope>
    <source>
        <strain evidence="2">cv. Tatra</strain>
        <tissue evidence="1">Young leaves</tissue>
    </source>
</reference>
<comment type="caution">
    <text evidence="1">The sequence shown here is derived from an EMBL/GenBank/DDBJ whole genome shotgun (WGS) entry which is preliminary data.</text>
</comment>
<protein>
    <submittedName>
        <fullName evidence="1">Uncharacterized protein</fullName>
    </submittedName>
</protein>